<dbReference type="GO" id="GO:0006412">
    <property type="term" value="P:translation"/>
    <property type="evidence" value="ECO:0007669"/>
    <property type="project" value="InterPro"/>
</dbReference>
<dbReference type="Proteomes" id="UP000034956">
    <property type="component" value="Unassembled WGS sequence"/>
</dbReference>
<name>A0A0G1U9R6_9BACT</name>
<comment type="similarity">
    <text evidence="1">Belongs to the universal ribosomal protein uL4 family.</text>
</comment>
<keyword evidence="3" id="KW-0687">Ribonucleoprotein</keyword>
<dbReference type="InterPro" id="IPR013005">
    <property type="entry name" value="Ribosomal_uL4-like"/>
</dbReference>
<evidence type="ECO:0000256" key="3">
    <source>
        <dbReference type="ARBA" id="ARBA00023274"/>
    </source>
</evidence>
<dbReference type="Gene3D" id="3.40.1370.10">
    <property type="match status" value="1"/>
</dbReference>
<comment type="caution">
    <text evidence="6">The sequence shown here is derived from an EMBL/GenBank/DDBJ whole genome shotgun (WGS) entry which is preliminary data.</text>
</comment>
<organism evidence="6 7">
    <name type="scientific">Candidatus Jorgensenbacteria bacterium GW2011_GWA1_48_11</name>
    <dbReference type="NCBI Taxonomy" id="1618660"/>
    <lineage>
        <taxon>Bacteria</taxon>
        <taxon>Candidatus Joergenseniibacteriota</taxon>
    </lineage>
</organism>
<dbReference type="GO" id="GO:1990904">
    <property type="term" value="C:ribonucleoprotein complex"/>
    <property type="evidence" value="ECO:0007669"/>
    <property type="project" value="UniProtKB-KW"/>
</dbReference>
<dbReference type="SUPFAM" id="SSF52166">
    <property type="entry name" value="Ribosomal protein L4"/>
    <property type="match status" value="1"/>
</dbReference>
<evidence type="ECO:0000256" key="1">
    <source>
        <dbReference type="ARBA" id="ARBA00010528"/>
    </source>
</evidence>
<evidence type="ECO:0000256" key="5">
    <source>
        <dbReference type="ARBA" id="ARBA00035462"/>
    </source>
</evidence>
<evidence type="ECO:0000256" key="4">
    <source>
        <dbReference type="ARBA" id="ARBA00035244"/>
    </source>
</evidence>
<dbReference type="AlphaFoldDB" id="A0A0G1U9R6"/>
<evidence type="ECO:0000256" key="2">
    <source>
        <dbReference type="ARBA" id="ARBA00022980"/>
    </source>
</evidence>
<reference evidence="6 7" key="1">
    <citation type="journal article" date="2015" name="Nature">
        <title>rRNA introns, odd ribosomes, and small enigmatic genomes across a large radiation of phyla.</title>
        <authorList>
            <person name="Brown C.T."/>
            <person name="Hug L.A."/>
            <person name="Thomas B.C."/>
            <person name="Sharon I."/>
            <person name="Castelle C.J."/>
            <person name="Singh A."/>
            <person name="Wilkins M.J."/>
            <person name="Williams K.H."/>
            <person name="Banfield J.F."/>
        </authorList>
    </citation>
    <scope>NUCLEOTIDE SEQUENCE [LARGE SCALE GENOMIC DNA]</scope>
</reference>
<dbReference type="InterPro" id="IPR002136">
    <property type="entry name" value="Ribosomal_uL4"/>
</dbReference>
<sequence length="179" mass="19939">MTTEVYNQENKVVGKIDLPENVFNAKWRPTLVQQVLVAQLANVRKPLAHVKTRGEVRGGGVTHGPRKDRDFSKKINKKMKRLALYSTLSKKTHDKELFVIDNLKLEKPKTSGAAKIFGNFFKKPGATLLIAEKGNRNIFLAARNIPKTTIANPESLNVYDCLAAKNILVEKGAVEAFAK</sequence>
<dbReference type="GO" id="GO:0003735">
    <property type="term" value="F:structural constituent of ribosome"/>
    <property type="evidence" value="ECO:0007669"/>
    <property type="project" value="InterPro"/>
</dbReference>
<dbReference type="PANTHER" id="PTHR10746">
    <property type="entry name" value="50S RIBOSOMAL PROTEIN L4"/>
    <property type="match status" value="1"/>
</dbReference>
<dbReference type="EMBL" id="LCPF01000005">
    <property type="protein sequence ID" value="KKU90911.1"/>
    <property type="molecule type" value="Genomic_DNA"/>
</dbReference>
<proteinExistence type="inferred from homology"/>
<dbReference type="PANTHER" id="PTHR10746:SF6">
    <property type="entry name" value="LARGE RIBOSOMAL SUBUNIT PROTEIN UL4M"/>
    <property type="match status" value="1"/>
</dbReference>
<dbReference type="GO" id="GO:0005840">
    <property type="term" value="C:ribosome"/>
    <property type="evidence" value="ECO:0007669"/>
    <property type="project" value="UniProtKB-KW"/>
</dbReference>
<protein>
    <recommendedName>
        <fullName evidence="4">Large ribosomal subunit protein uL4</fullName>
    </recommendedName>
    <alternativeName>
        <fullName evidence="5">50S ribosomal protein L4</fullName>
    </alternativeName>
</protein>
<dbReference type="PATRIC" id="fig|1618660.3.peg.629"/>
<dbReference type="InterPro" id="IPR023574">
    <property type="entry name" value="Ribosomal_uL4_dom_sf"/>
</dbReference>
<keyword evidence="2 6" id="KW-0689">Ribosomal protein</keyword>
<evidence type="ECO:0000313" key="7">
    <source>
        <dbReference type="Proteomes" id="UP000034956"/>
    </source>
</evidence>
<dbReference type="Pfam" id="PF00573">
    <property type="entry name" value="Ribosomal_L4"/>
    <property type="match status" value="1"/>
</dbReference>
<accession>A0A0G1U9R6</accession>
<evidence type="ECO:0000313" key="6">
    <source>
        <dbReference type="EMBL" id="KKU90911.1"/>
    </source>
</evidence>
<gene>
    <name evidence="6" type="ORF">UY23_C0005G0007</name>
</gene>